<name>A0A7X5VHY0_9ACTN</name>
<dbReference type="RefSeq" id="WP_167216088.1">
    <property type="nucleotide sequence ID" value="NZ_JAASRO010000001.1"/>
</dbReference>
<dbReference type="EMBL" id="JAASRO010000001">
    <property type="protein sequence ID" value="NIK61527.1"/>
    <property type="molecule type" value="Genomic_DNA"/>
</dbReference>
<keyword evidence="2" id="KW-0560">Oxidoreductase</keyword>
<reference evidence="2 3" key="1">
    <citation type="submission" date="2020-03" db="EMBL/GenBank/DDBJ databases">
        <title>Sequencing the genomes of 1000 actinobacteria strains.</title>
        <authorList>
            <person name="Klenk H.-P."/>
        </authorList>
    </citation>
    <scope>NUCLEOTIDE SEQUENCE [LARGE SCALE GENOMIC DNA]</scope>
    <source>
        <strain evidence="2 3">DSM 45490</strain>
    </source>
</reference>
<feature type="domain" description="Carboxymuconolactone decarboxylase-like" evidence="1">
    <location>
        <begin position="2"/>
        <end position="60"/>
    </location>
</feature>
<accession>A0A7X5VHY0</accession>
<dbReference type="InterPro" id="IPR052512">
    <property type="entry name" value="4CMD/NDH-1_regulator"/>
</dbReference>
<keyword evidence="2" id="KW-0575">Peroxidase</keyword>
<sequence length="184" mass="20134">MRGLATIAVLVSSGQHDELGYYVDKALDDGLTAGEISETITHLAFYSGWQNAMEAVPVVADVFKKRRIGTDQLPEANPELFPQDEAAEADRAANVQRQYGEVSQGVVDDTPNVLFNDLWLRPGLKLRDRSLVGPQPCRLLHRLAESLHCHASHPQRRQLGVRAAAAIPQPTSSVYARRAGVTLA</sequence>
<dbReference type="Pfam" id="PF02627">
    <property type="entry name" value="CMD"/>
    <property type="match status" value="1"/>
</dbReference>
<dbReference type="GO" id="GO:0051920">
    <property type="term" value="F:peroxiredoxin activity"/>
    <property type="evidence" value="ECO:0007669"/>
    <property type="project" value="InterPro"/>
</dbReference>
<dbReference type="InterPro" id="IPR029032">
    <property type="entry name" value="AhpD-like"/>
</dbReference>
<organism evidence="2 3">
    <name type="scientific">Kribbella shirazensis</name>
    <dbReference type="NCBI Taxonomy" id="1105143"/>
    <lineage>
        <taxon>Bacteria</taxon>
        <taxon>Bacillati</taxon>
        <taxon>Actinomycetota</taxon>
        <taxon>Actinomycetes</taxon>
        <taxon>Propionibacteriales</taxon>
        <taxon>Kribbellaceae</taxon>
        <taxon>Kribbella</taxon>
    </lineage>
</organism>
<comment type="caution">
    <text evidence="2">The sequence shown here is derived from an EMBL/GenBank/DDBJ whole genome shotgun (WGS) entry which is preliminary data.</text>
</comment>
<evidence type="ECO:0000313" key="2">
    <source>
        <dbReference type="EMBL" id="NIK61527.1"/>
    </source>
</evidence>
<gene>
    <name evidence="2" type="ORF">BJY22_007244</name>
</gene>
<protein>
    <submittedName>
        <fullName evidence="2">Alkylhydroperoxidase/carboxymuconolactone decarboxylase family protein YurZ</fullName>
    </submittedName>
</protein>
<evidence type="ECO:0000313" key="3">
    <source>
        <dbReference type="Proteomes" id="UP000555407"/>
    </source>
</evidence>
<evidence type="ECO:0000259" key="1">
    <source>
        <dbReference type="Pfam" id="PF02627"/>
    </source>
</evidence>
<dbReference type="PANTHER" id="PTHR33570">
    <property type="entry name" value="4-CARBOXYMUCONOLACTONE DECARBOXYLASE FAMILY PROTEIN"/>
    <property type="match status" value="1"/>
</dbReference>
<proteinExistence type="predicted"/>
<dbReference type="InterPro" id="IPR003779">
    <property type="entry name" value="CMD-like"/>
</dbReference>
<dbReference type="PANTHER" id="PTHR33570:SF9">
    <property type="entry name" value="BLL4600 PROTEIN"/>
    <property type="match status" value="1"/>
</dbReference>
<dbReference type="SUPFAM" id="SSF69118">
    <property type="entry name" value="AhpD-like"/>
    <property type="match status" value="1"/>
</dbReference>
<dbReference type="Proteomes" id="UP000555407">
    <property type="component" value="Unassembled WGS sequence"/>
</dbReference>
<dbReference type="AlphaFoldDB" id="A0A7X5VHY0"/>
<dbReference type="Gene3D" id="1.20.1290.10">
    <property type="entry name" value="AhpD-like"/>
    <property type="match status" value="1"/>
</dbReference>
<keyword evidence="3" id="KW-1185">Reference proteome</keyword>